<gene>
    <name evidence="2" type="ORF">Scani_67010</name>
</gene>
<protein>
    <submittedName>
        <fullName evidence="2">Uncharacterized protein</fullName>
    </submittedName>
</protein>
<evidence type="ECO:0000256" key="1">
    <source>
        <dbReference type="SAM" id="MobiDB-lite"/>
    </source>
</evidence>
<feature type="compositionally biased region" description="Basic and acidic residues" evidence="1">
    <location>
        <begin position="50"/>
        <end position="93"/>
    </location>
</feature>
<name>A0A640SG89_9ACTN</name>
<organism evidence="2 3">
    <name type="scientific">Streptomyces caniferus</name>
    <dbReference type="NCBI Taxonomy" id="285557"/>
    <lineage>
        <taxon>Bacteria</taxon>
        <taxon>Bacillati</taxon>
        <taxon>Actinomycetota</taxon>
        <taxon>Actinomycetes</taxon>
        <taxon>Kitasatosporales</taxon>
        <taxon>Streptomycetaceae</taxon>
        <taxon>Streptomyces</taxon>
    </lineage>
</organism>
<accession>A0A640SG89</accession>
<feature type="region of interest" description="Disordered" evidence="1">
    <location>
        <begin position="1"/>
        <end position="112"/>
    </location>
</feature>
<evidence type="ECO:0000313" key="2">
    <source>
        <dbReference type="EMBL" id="GFE10433.1"/>
    </source>
</evidence>
<comment type="caution">
    <text evidence="2">The sequence shown here is derived from an EMBL/GenBank/DDBJ whole genome shotgun (WGS) entry which is preliminary data.</text>
</comment>
<sequence>MIEMRAMSGRVTLNGAQPPYTPLGVNSMGIKDQFQDKANELKNQAQGARSDAREQGNERGGQRQDREHGGQRQDQDRRQGGQERGQQPRERGQQGRQPAQDAMDAAEGRFQS</sequence>
<dbReference type="EMBL" id="BLIN01000005">
    <property type="protein sequence ID" value="GFE10433.1"/>
    <property type="molecule type" value="Genomic_DNA"/>
</dbReference>
<dbReference type="AlphaFoldDB" id="A0A640SG89"/>
<reference evidence="2 3" key="1">
    <citation type="submission" date="2019-12" db="EMBL/GenBank/DDBJ databases">
        <title>Whole genome shotgun sequence of Streptomyces caniferus NBRC 15389.</title>
        <authorList>
            <person name="Ichikawa N."/>
            <person name="Kimura A."/>
            <person name="Kitahashi Y."/>
            <person name="Komaki H."/>
            <person name="Tamura T."/>
        </authorList>
    </citation>
    <scope>NUCLEOTIDE SEQUENCE [LARGE SCALE GENOMIC DNA]</scope>
    <source>
        <strain evidence="2 3">NBRC 15389</strain>
    </source>
</reference>
<evidence type="ECO:0000313" key="3">
    <source>
        <dbReference type="Proteomes" id="UP000435837"/>
    </source>
</evidence>
<dbReference type="Proteomes" id="UP000435837">
    <property type="component" value="Unassembled WGS sequence"/>
</dbReference>
<proteinExistence type="predicted"/>